<evidence type="ECO:0000256" key="1">
    <source>
        <dbReference type="ARBA" id="ARBA00004167"/>
    </source>
</evidence>
<keyword evidence="9 11" id="KW-0472">Membrane</keyword>
<organism evidence="12">
    <name type="scientific">marine sediment metagenome</name>
    <dbReference type="NCBI Taxonomy" id="412755"/>
    <lineage>
        <taxon>unclassified sequences</taxon>
        <taxon>metagenomes</taxon>
        <taxon>ecological metagenomes</taxon>
    </lineage>
</organism>
<dbReference type="PANTHER" id="PTHR33445">
    <property type="entry name" value="ATP SYNTHASE SUBUNIT B', CHLOROPLASTIC"/>
    <property type="match status" value="1"/>
</dbReference>
<dbReference type="AlphaFoldDB" id="A0A0F9QA65"/>
<comment type="similarity">
    <text evidence="2">Belongs to the ATPase B chain family.</text>
</comment>
<sequence length="262" mass="29808">MLIDWFTVVAQVINFVVLMWLLKHFLYQPILNVIDAREKRITDQIDLAKKTQSTAMEHRLEFEGKNKNFEQKHEALLDKANKEAQALHQQLVVDARSEVDNLRTQWQESLRKEQLNLSEGIAKRVRQEVLDISRKSLTELADCKLEEQMVTMFIKRLKSLDDVEKMQLSAQSKDAVSAIIIRSAFELAEAERTSLTEVVQTTLSTDNAVQFEIEPELISGIQLIGSGHKIAWNTADYLSSLEASISSLLDKKPAEEKGAEDA</sequence>
<dbReference type="HAMAP" id="MF_01398">
    <property type="entry name" value="ATP_synth_b_bprime"/>
    <property type="match status" value="1"/>
</dbReference>
<keyword evidence="7 11" id="KW-1133">Transmembrane helix</keyword>
<keyword evidence="8" id="KW-0406">Ion transport</keyword>
<comment type="subcellular location">
    <subcellularLocation>
        <location evidence="1">Membrane</location>
        <topology evidence="1">Single-pass membrane protein</topology>
    </subcellularLocation>
</comment>
<name>A0A0F9QA65_9ZZZZ</name>
<evidence type="ECO:0000256" key="7">
    <source>
        <dbReference type="ARBA" id="ARBA00022989"/>
    </source>
</evidence>
<dbReference type="PANTHER" id="PTHR33445:SF2">
    <property type="entry name" value="ATP SYNTHASE SUBUNIT B', CHLOROPLASTIC"/>
    <property type="match status" value="1"/>
</dbReference>
<keyword evidence="5 11" id="KW-0812">Transmembrane</keyword>
<dbReference type="GO" id="GO:0046961">
    <property type="term" value="F:proton-transporting ATPase activity, rotational mechanism"/>
    <property type="evidence" value="ECO:0007669"/>
    <property type="project" value="TreeGrafter"/>
</dbReference>
<dbReference type="EMBL" id="LAZR01001683">
    <property type="protein sequence ID" value="KKN40835.1"/>
    <property type="molecule type" value="Genomic_DNA"/>
</dbReference>
<dbReference type="Pfam" id="PF00430">
    <property type="entry name" value="ATP-synt_B"/>
    <property type="match status" value="1"/>
</dbReference>
<comment type="function">
    <text evidence="10">F(1)F(0) ATP synthase produces ATP from ADP in the presence of a proton or sodium gradient. F-type ATPases consist of two structural domains, F(1) containing the extramembraneous catalytic core and F(0) containing the membrane proton channel, linked together by a central stalk and a peripheral stalk. During catalysis, ATP synthesis in the catalytic domain of F(1) is coupled via a rotary mechanism of the central stalk subunits to proton translocation.</text>
</comment>
<dbReference type="InterPro" id="IPR050059">
    <property type="entry name" value="ATP_synthase_B_chain"/>
</dbReference>
<reference evidence="12" key="1">
    <citation type="journal article" date="2015" name="Nature">
        <title>Complex archaea that bridge the gap between prokaryotes and eukaryotes.</title>
        <authorList>
            <person name="Spang A."/>
            <person name="Saw J.H."/>
            <person name="Jorgensen S.L."/>
            <person name="Zaremba-Niedzwiedzka K."/>
            <person name="Martijn J."/>
            <person name="Lind A.E."/>
            <person name="van Eijk R."/>
            <person name="Schleper C."/>
            <person name="Guy L."/>
            <person name="Ettema T.J."/>
        </authorList>
    </citation>
    <scope>NUCLEOTIDE SEQUENCE</scope>
</reference>
<evidence type="ECO:0000256" key="5">
    <source>
        <dbReference type="ARBA" id="ARBA00022692"/>
    </source>
</evidence>
<evidence type="ECO:0000256" key="10">
    <source>
        <dbReference type="ARBA" id="ARBA00025198"/>
    </source>
</evidence>
<proteinExistence type="inferred from homology"/>
<keyword evidence="6" id="KW-0375">Hydrogen ion transport</keyword>
<dbReference type="InterPro" id="IPR017707">
    <property type="entry name" value="Alt_ATP_synth_F0_bsu"/>
</dbReference>
<dbReference type="InterPro" id="IPR002146">
    <property type="entry name" value="ATP_synth_b/b'su_bac/chlpt"/>
</dbReference>
<accession>A0A0F9QA65</accession>
<evidence type="ECO:0000256" key="6">
    <source>
        <dbReference type="ARBA" id="ARBA00022781"/>
    </source>
</evidence>
<comment type="caution">
    <text evidence="12">The sequence shown here is derived from an EMBL/GenBank/DDBJ whole genome shotgun (WGS) entry which is preliminary data.</text>
</comment>
<feature type="transmembrane region" description="Helical" evidence="11">
    <location>
        <begin position="6"/>
        <end position="22"/>
    </location>
</feature>
<evidence type="ECO:0000256" key="4">
    <source>
        <dbReference type="ARBA" id="ARBA00022547"/>
    </source>
</evidence>
<evidence type="ECO:0000256" key="3">
    <source>
        <dbReference type="ARBA" id="ARBA00022448"/>
    </source>
</evidence>
<evidence type="ECO:0000256" key="8">
    <source>
        <dbReference type="ARBA" id="ARBA00023065"/>
    </source>
</evidence>
<protein>
    <submittedName>
        <fullName evidence="12">Uncharacterized protein</fullName>
    </submittedName>
</protein>
<gene>
    <name evidence="12" type="ORF">LCGC14_0729340</name>
</gene>
<evidence type="ECO:0000313" key="12">
    <source>
        <dbReference type="EMBL" id="KKN40835.1"/>
    </source>
</evidence>
<evidence type="ECO:0000256" key="11">
    <source>
        <dbReference type="SAM" id="Phobius"/>
    </source>
</evidence>
<dbReference type="GO" id="GO:0045259">
    <property type="term" value="C:proton-transporting ATP synthase complex"/>
    <property type="evidence" value="ECO:0007669"/>
    <property type="project" value="UniProtKB-KW"/>
</dbReference>
<dbReference type="GO" id="GO:0015986">
    <property type="term" value="P:proton motive force-driven ATP synthesis"/>
    <property type="evidence" value="ECO:0007669"/>
    <property type="project" value="InterPro"/>
</dbReference>
<evidence type="ECO:0000256" key="2">
    <source>
        <dbReference type="ARBA" id="ARBA00005513"/>
    </source>
</evidence>
<evidence type="ECO:0000256" key="9">
    <source>
        <dbReference type="ARBA" id="ARBA00023136"/>
    </source>
</evidence>
<keyword evidence="3" id="KW-0813">Transport</keyword>
<dbReference type="CDD" id="cd06503">
    <property type="entry name" value="ATP-synt_Fo_b"/>
    <property type="match status" value="1"/>
</dbReference>
<dbReference type="NCBIfam" id="TIGR03321">
    <property type="entry name" value="alt_F1F0_F0_B"/>
    <property type="match status" value="1"/>
</dbReference>
<keyword evidence="4" id="KW-0138">CF(0)</keyword>